<protein>
    <recommendedName>
        <fullName evidence="3">S-adenosylmethionine-dependent methyltransferase</fullName>
    </recommendedName>
</protein>
<name>A0ABR3FTV3_9AGAR</name>
<comment type="caution">
    <text evidence="1">The sequence shown here is derived from an EMBL/GenBank/DDBJ whole genome shotgun (WGS) entry which is preliminary data.</text>
</comment>
<keyword evidence="2" id="KW-1185">Reference proteome</keyword>
<dbReference type="Pfam" id="PF10294">
    <property type="entry name" value="Methyltransf_16"/>
    <property type="match status" value="1"/>
</dbReference>
<evidence type="ECO:0008006" key="3">
    <source>
        <dbReference type="Google" id="ProtNLM"/>
    </source>
</evidence>
<accession>A0ABR3FTV3</accession>
<dbReference type="EMBL" id="JBAHYK010000078">
    <property type="protein sequence ID" value="KAL0578935.1"/>
    <property type="molecule type" value="Genomic_DNA"/>
</dbReference>
<dbReference type="InterPro" id="IPR029063">
    <property type="entry name" value="SAM-dependent_MTases_sf"/>
</dbReference>
<evidence type="ECO:0000313" key="1">
    <source>
        <dbReference type="EMBL" id="KAL0578935.1"/>
    </source>
</evidence>
<gene>
    <name evidence="1" type="ORF">V5O48_003083</name>
</gene>
<dbReference type="SUPFAM" id="SSF53335">
    <property type="entry name" value="S-adenosyl-L-methionine-dependent methyltransferases"/>
    <property type="match status" value="1"/>
</dbReference>
<reference evidence="1 2" key="1">
    <citation type="submission" date="2024-02" db="EMBL/GenBank/DDBJ databases">
        <title>A draft genome for the cacao thread blight pathogen Marasmius crinis-equi.</title>
        <authorList>
            <person name="Cohen S.P."/>
            <person name="Baruah I.K."/>
            <person name="Amoako-Attah I."/>
            <person name="Bukari Y."/>
            <person name="Meinhardt L.W."/>
            <person name="Bailey B.A."/>
        </authorList>
    </citation>
    <scope>NUCLEOTIDE SEQUENCE [LARGE SCALE GENOMIC DNA]</scope>
    <source>
        <strain evidence="1 2">GH-76</strain>
    </source>
</reference>
<organism evidence="1 2">
    <name type="scientific">Marasmius crinis-equi</name>
    <dbReference type="NCBI Taxonomy" id="585013"/>
    <lineage>
        <taxon>Eukaryota</taxon>
        <taxon>Fungi</taxon>
        <taxon>Dikarya</taxon>
        <taxon>Basidiomycota</taxon>
        <taxon>Agaricomycotina</taxon>
        <taxon>Agaricomycetes</taxon>
        <taxon>Agaricomycetidae</taxon>
        <taxon>Agaricales</taxon>
        <taxon>Marasmiineae</taxon>
        <taxon>Marasmiaceae</taxon>
        <taxon>Marasmius</taxon>
    </lineage>
</organism>
<dbReference type="Proteomes" id="UP001465976">
    <property type="component" value="Unassembled WGS sequence"/>
</dbReference>
<dbReference type="PANTHER" id="PTHR14614">
    <property type="entry name" value="HEPATOCELLULAR CARCINOMA-ASSOCIATED ANTIGEN"/>
    <property type="match status" value="1"/>
</dbReference>
<sequence length="464" mass="50289">MPDNDSSRENLVVQPPTAHLPSIKQLEQLLLQPAVQNQPDSLSTLRQHLEYLRSIYNPPVRGAQRRGRRFVFSVDESQPHSPDPASSSAFLDGVSQQTQLEIIRSDAFEQSYALRWLSALLRVAQKEDVTAFFTSDESEAGDTRKHAFSSLIDTSAALLASCSGTSGAGVITRDFVFSTGSQGASQNFPDQISVSLTDRPLDNADFRSVGAQTWGGACVLAEELVQKPSIFFGGILTGSRKGEPQPFRVLELGAGTGLVSLAAAKVCEGIPSGLHPTVPEEIVATDYYPPVLQNLEANIATNFPSSTPDNAHPTKVKITTQALDWEAFASLEGTIASPLSPPFDLVLGADIIYETLHAQWIRKCLHKLLRQPTEETNPRFHLMIPLRPSFAAESGTMESVFPFVGRDSTPGELELVIFSKEIIICGVGASTQAGSSQVPFEDADGDDIVRYAYYVIGWGVGTRV</sequence>
<dbReference type="CDD" id="cd02440">
    <property type="entry name" value="AdoMet_MTases"/>
    <property type="match status" value="1"/>
</dbReference>
<proteinExistence type="predicted"/>
<evidence type="ECO:0000313" key="2">
    <source>
        <dbReference type="Proteomes" id="UP001465976"/>
    </source>
</evidence>
<dbReference type="Gene3D" id="3.40.50.150">
    <property type="entry name" value="Vaccinia Virus protein VP39"/>
    <property type="match status" value="1"/>
</dbReference>
<dbReference type="InterPro" id="IPR019410">
    <property type="entry name" value="Methyltransf_16"/>
</dbReference>